<evidence type="ECO:0000313" key="1">
    <source>
        <dbReference type="EnsemblMetazoa" id="GBRI044641-PA"/>
    </source>
</evidence>
<evidence type="ECO:0000313" key="2">
    <source>
        <dbReference type="Proteomes" id="UP000091820"/>
    </source>
</evidence>
<dbReference type="Proteomes" id="UP000091820">
    <property type="component" value="Unassembled WGS sequence"/>
</dbReference>
<keyword evidence="2" id="KW-1185">Reference proteome</keyword>
<sequence length="201" mass="23588">MVAKTCLYSHSETVAKWALKSIKALLLPNFVSNNYDETTSKMTVQCWSRRYPLSKNNSIQMFSQETNLSLSFGYNLTLRTRKFGARREGVLYGLHQETESERFVIFLIVLLTLQEFAETTILCNYELQNNVRRKRFRPNKIGVERPSPLVIEQEHYYYFELYFITTTTDIILLLYNAITVLSLDSGLWTLDYVSIYEVIKM</sequence>
<dbReference type="VEuPathDB" id="VectorBase:GBRI044641"/>
<protein>
    <submittedName>
        <fullName evidence="1">Uncharacterized protein</fullName>
    </submittedName>
</protein>
<accession>A0A1A9X572</accession>
<name>A0A1A9X572_9MUSC</name>
<dbReference type="EnsemblMetazoa" id="GBRI044641-RA">
    <property type="protein sequence ID" value="GBRI044641-PA"/>
    <property type="gene ID" value="GBRI044641"/>
</dbReference>
<reference evidence="1" key="2">
    <citation type="submission" date="2020-05" db="UniProtKB">
        <authorList>
            <consortium name="EnsemblMetazoa"/>
        </authorList>
    </citation>
    <scope>IDENTIFICATION</scope>
    <source>
        <strain evidence="1">IAEA</strain>
    </source>
</reference>
<dbReference type="AlphaFoldDB" id="A0A1A9X572"/>
<organism evidence="1 2">
    <name type="scientific">Glossina brevipalpis</name>
    <dbReference type="NCBI Taxonomy" id="37001"/>
    <lineage>
        <taxon>Eukaryota</taxon>
        <taxon>Metazoa</taxon>
        <taxon>Ecdysozoa</taxon>
        <taxon>Arthropoda</taxon>
        <taxon>Hexapoda</taxon>
        <taxon>Insecta</taxon>
        <taxon>Pterygota</taxon>
        <taxon>Neoptera</taxon>
        <taxon>Endopterygota</taxon>
        <taxon>Diptera</taxon>
        <taxon>Brachycera</taxon>
        <taxon>Muscomorpha</taxon>
        <taxon>Hippoboscoidea</taxon>
        <taxon>Glossinidae</taxon>
        <taxon>Glossina</taxon>
    </lineage>
</organism>
<reference evidence="2" key="1">
    <citation type="submission" date="2014-03" db="EMBL/GenBank/DDBJ databases">
        <authorList>
            <person name="Aksoy S."/>
            <person name="Warren W."/>
            <person name="Wilson R.K."/>
        </authorList>
    </citation>
    <scope>NUCLEOTIDE SEQUENCE [LARGE SCALE GENOMIC DNA]</scope>
    <source>
        <strain evidence="2">IAEA</strain>
    </source>
</reference>
<proteinExistence type="predicted"/>